<organism evidence="2 3">
    <name type="scientific">Dyella soli</name>
    <dbReference type="NCBI Taxonomy" id="522319"/>
    <lineage>
        <taxon>Bacteria</taxon>
        <taxon>Pseudomonadati</taxon>
        <taxon>Pseudomonadota</taxon>
        <taxon>Gammaproteobacteria</taxon>
        <taxon>Lysobacterales</taxon>
        <taxon>Rhodanobacteraceae</taxon>
        <taxon>Dyella</taxon>
    </lineage>
</organism>
<dbReference type="SUPFAM" id="SSF51905">
    <property type="entry name" value="FAD/NAD(P)-binding domain"/>
    <property type="match status" value="2"/>
</dbReference>
<dbReference type="EMBL" id="SJTG01000002">
    <property type="protein sequence ID" value="TCI10500.1"/>
    <property type="molecule type" value="Genomic_DNA"/>
</dbReference>
<proteinExistence type="predicted"/>
<feature type="domain" description="FAD-dependent urate hydroxylase HpyO/Asp monooxygenase CreE-like FAD/NAD(P)-binding" evidence="1">
    <location>
        <begin position="74"/>
        <end position="222"/>
    </location>
</feature>
<evidence type="ECO:0000313" key="2">
    <source>
        <dbReference type="EMBL" id="TCI10500.1"/>
    </source>
</evidence>
<dbReference type="InterPro" id="IPR036188">
    <property type="entry name" value="FAD/NAD-bd_sf"/>
</dbReference>
<evidence type="ECO:0000313" key="3">
    <source>
        <dbReference type="Proteomes" id="UP000291822"/>
    </source>
</evidence>
<sequence>MPGVVSCQSQPSASRRCARIRIAQARGCVSLAAAPPSQVALPPDQPCHQRCANCRWQVARSASASEGASMADIAVIGGGAAGAAAFGELLARFRHGTVHWVVGQQAPGRGVAYATRDDRHLLNVRAASMGVFQEQGDAFIQHATRQLGQVKGSDFLPRRLFGDFIQAQVGARIDEARRAGRGFRIHPEAALEIVRRDAGGYAVRIGDGRWLEVSDVILAIGALAQRPLRAVSSTALASGAYELDPWQLERHQQVPRRVVVIGTGLTAVDTLLSASLRWPHAELVAVSRHGMWPCTHSALPLASHPQQEALNRALMACHGVLPMLRLVRAAVDTAPDSDWRSIIDGMRPINAGLWQRLSHAGRRQFLRHLRWLWEVSRHRMAPASGQAIQQLQEEGRLQVHAARVLAVDGAAPLQVTLRERATQLVSTLQADLVVQATGLDTAVAYGAHDLLSQCLRAGLAVADPLQLGVLAQPDGQLLDACGAPLPGLYAIGSLLRGNLWECTAMPEIRAAAHQLALRLGGRDEAATSRGHAGDGPGG</sequence>
<dbReference type="Proteomes" id="UP000291822">
    <property type="component" value="Unassembled WGS sequence"/>
</dbReference>
<dbReference type="InterPro" id="IPR038732">
    <property type="entry name" value="HpyO/CreE_NAD-binding"/>
</dbReference>
<dbReference type="Pfam" id="PF13454">
    <property type="entry name" value="NAD_binding_9"/>
    <property type="match status" value="1"/>
</dbReference>
<dbReference type="AlphaFoldDB" id="A0A4R0YVX3"/>
<reference evidence="2 3" key="1">
    <citation type="submission" date="2019-02" db="EMBL/GenBank/DDBJ databases">
        <title>Dyella amyloliquefaciens sp. nov., isolated from forest soil.</title>
        <authorList>
            <person name="Gao Z.-H."/>
            <person name="Qiu L.-H."/>
        </authorList>
    </citation>
    <scope>NUCLEOTIDE SEQUENCE [LARGE SCALE GENOMIC DNA]</scope>
    <source>
        <strain evidence="2 3">KACC 12747</strain>
    </source>
</reference>
<accession>A0A4R0YVX3</accession>
<dbReference type="PANTHER" id="PTHR40254">
    <property type="entry name" value="BLR0577 PROTEIN"/>
    <property type="match status" value="1"/>
</dbReference>
<dbReference type="InterPro" id="IPR052189">
    <property type="entry name" value="L-asp_N-monooxygenase_NS-form"/>
</dbReference>
<dbReference type="Gene3D" id="3.50.50.60">
    <property type="entry name" value="FAD/NAD(P)-binding domain"/>
    <property type="match status" value="1"/>
</dbReference>
<dbReference type="PANTHER" id="PTHR40254:SF1">
    <property type="entry name" value="BLR0577 PROTEIN"/>
    <property type="match status" value="1"/>
</dbReference>
<name>A0A4R0YVX3_9GAMM</name>
<keyword evidence="3" id="KW-1185">Reference proteome</keyword>
<protein>
    <submittedName>
        <fullName evidence="2">Pyridine nucleotide-disulfide oxidoreductase</fullName>
    </submittedName>
</protein>
<evidence type="ECO:0000259" key="1">
    <source>
        <dbReference type="Pfam" id="PF13454"/>
    </source>
</evidence>
<comment type="caution">
    <text evidence="2">The sequence shown here is derived from an EMBL/GenBank/DDBJ whole genome shotgun (WGS) entry which is preliminary data.</text>
</comment>
<gene>
    <name evidence="2" type="ORF">EZM97_16660</name>
</gene>